<sequence>MPKIEGVTQYTCDRCKKQENVLPNDPAGDKWETIRRIDANNNEVTAILCNDCADKYRDFVLDQSYDYRRFLAGKE</sequence>
<evidence type="ECO:0000313" key="2">
    <source>
        <dbReference type="Proteomes" id="UP000183687"/>
    </source>
</evidence>
<name>A0AB38A4U3_9ACTN</name>
<dbReference type="AlphaFoldDB" id="A0AB38A4U3"/>
<dbReference type="EMBL" id="FNSH01000001">
    <property type="protein sequence ID" value="SEB43407.1"/>
    <property type="molecule type" value="Genomic_DNA"/>
</dbReference>
<comment type="caution">
    <text evidence="1">The sequence shown here is derived from an EMBL/GenBank/DDBJ whole genome shotgun (WGS) entry which is preliminary data.</text>
</comment>
<dbReference type="RefSeq" id="WP_057001945.1">
    <property type="nucleotide sequence ID" value="NZ_CALJSN010000005.1"/>
</dbReference>
<evidence type="ECO:0000313" key="1">
    <source>
        <dbReference type="EMBL" id="SEB43407.1"/>
    </source>
</evidence>
<reference evidence="1 2" key="1">
    <citation type="submission" date="2016-10" db="EMBL/GenBank/DDBJ databases">
        <authorList>
            <person name="Varghese N."/>
            <person name="Submissions S."/>
        </authorList>
    </citation>
    <scope>NUCLEOTIDE SEQUENCE [LARGE SCALE GENOMIC DNA]</scope>
    <source>
        <strain evidence="1 2">DSM 20586</strain>
    </source>
</reference>
<proteinExistence type="predicted"/>
<dbReference type="Proteomes" id="UP000183687">
    <property type="component" value="Unassembled WGS sequence"/>
</dbReference>
<protein>
    <submittedName>
        <fullName evidence="1">Uncharacterized protein</fullName>
    </submittedName>
</protein>
<gene>
    <name evidence="1" type="ORF">SAMN04489746_0207</name>
</gene>
<organism evidence="1 2">
    <name type="scientific">Atopobium minutum</name>
    <dbReference type="NCBI Taxonomy" id="1381"/>
    <lineage>
        <taxon>Bacteria</taxon>
        <taxon>Bacillati</taxon>
        <taxon>Actinomycetota</taxon>
        <taxon>Coriobacteriia</taxon>
        <taxon>Coriobacteriales</taxon>
        <taxon>Atopobiaceae</taxon>
        <taxon>Atopobium</taxon>
    </lineage>
</organism>
<accession>A0AB38A4U3</accession>